<evidence type="ECO:0000313" key="2">
    <source>
        <dbReference type="EMBL" id="NQE36448.1"/>
    </source>
</evidence>
<evidence type="ECO:0000259" key="1">
    <source>
        <dbReference type="Pfam" id="PF05685"/>
    </source>
</evidence>
<dbReference type="InterPro" id="IPR012296">
    <property type="entry name" value="Nuclease_put_TT1808"/>
</dbReference>
<keyword evidence="3" id="KW-1185">Reference proteome</keyword>
<dbReference type="EMBL" id="SRRZ01000085">
    <property type="protein sequence ID" value="NQE36448.1"/>
    <property type="molecule type" value="Genomic_DNA"/>
</dbReference>
<dbReference type="PANTHER" id="PTHR34107:SF2">
    <property type="entry name" value="SLL0888 PROTEIN"/>
    <property type="match status" value="1"/>
</dbReference>
<dbReference type="CDD" id="cd06260">
    <property type="entry name" value="DUF820-like"/>
    <property type="match status" value="1"/>
</dbReference>
<protein>
    <recommendedName>
        <fullName evidence="1">Putative restriction endonuclease domain-containing protein</fullName>
    </recommendedName>
</protein>
<dbReference type="PANTHER" id="PTHR34107">
    <property type="entry name" value="SLL0198 PROTEIN-RELATED"/>
    <property type="match status" value="1"/>
</dbReference>
<reference evidence="2 3" key="1">
    <citation type="journal article" date="2020" name="Sci. Rep.">
        <title>A novel cyanobacterial geosmin producer, revising GeoA distribution and dispersion patterns in Bacteria.</title>
        <authorList>
            <person name="Churro C."/>
            <person name="Semedo-Aguiar A.P."/>
            <person name="Silva A.D."/>
            <person name="Pereira-Leal J.B."/>
            <person name="Leite R.B."/>
        </authorList>
    </citation>
    <scope>NUCLEOTIDE SEQUENCE [LARGE SCALE GENOMIC DNA]</scope>
    <source>
        <strain evidence="2 3">IPMA8</strain>
    </source>
</reference>
<feature type="domain" description="Putative restriction endonuclease" evidence="1">
    <location>
        <begin position="3"/>
        <end position="122"/>
    </location>
</feature>
<evidence type="ECO:0000313" key="3">
    <source>
        <dbReference type="Proteomes" id="UP000702425"/>
    </source>
</evidence>
<sequence>MREESGYEPDIIVLNEQTIGNEPRWEKSSIITMGSSVPLIVEVTSTNWGDDYALKLEAYESMGIQEYWIIDYLGLGGRWFICHPKQPTFSVYQLIDGEYQVKLFRGGEGIESPTFPELKLTAQQVFAKGN</sequence>
<proteinExistence type="predicted"/>
<dbReference type="InterPro" id="IPR011335">
    <property type="entry name" value="Restrct_endonuc-II-like"/>
</dbReference>
<accession>A0ABX2D3P0</accession>
<dbReference type="InterPro" id="IPR008538">
    <property type="entry name" value="Uma2"/>
</dbReference>
<dbReference type="SUPFAM" id="SSF52980">
    <property type="entry name" value="Restriction endonuclease-like"/>
    <property type="match status" value="1"/>
</dbReference>
<name>A0ABX2D3P0_9CYAN</name>
<dbReference type="Gene3D" id="3.90.1570.10">
    <property type="entry name" value="tt1808, chain A"/>
    <property type="match status" value="1"/>
</dbReference>
<dbReference type="Proteomes" id="UP000702425">
    <property type="component" value="Unassembled WGS sequence"/>
</dbReference>
<organism evidence="2 3">
    <name type="scientific">Microcoleus asticus IPMA8</name>
    <dbReference type="NCBI Taxonomy" id="2563858"/>
    <lineage>
        <taxon>Bacteria</taxon>
        <taxon>Bacillati</taxon>
        <taxon>Cyanobacteriota</taxon>
        <taxon>Cyanophyceae</taxon>
        <taxon>Oscillatoriophycideae</taxon>
        <taxon>Oscillatoriales</taxon>
        <taxon>Microcoleaceae</taxon>
        <taxon>Microcoleus</taxon>
        <taxon>Microcoleus asticus</taxon>
    </lineage>
</organism>
<comment type="caution">
    <text evidence="2">The sequence shown here is derived from an EMBL/GenBank/DDBJ whole genome shotgun (WGS) entry which is preliminary data.</text>
</comment>
<gene>
    <name evidence="2" type="ORF">E5S67_04213</name>
</gene>
<dbReference type="Pfam" id="PF05685">
    <property type="entry name" value="Uma2"/>
    <property type="match status" value="1"/>
</dbReference>